<evidence type="ECO:0000259" key="9">
    <source>
        <dbReference type="Pfam" id="PF10502"/>
    </source>
</evidence>
<dbReference type="NCBIfam" id="TIGR02227">
    <property type="entry name" value="sigpep_I_bact"/>
    <property type="match status" value="1"/>
</dbReference>
<evidence type="ECO:0000256" key="1">
    <source>
        <dbReference type="ARBA" id="ARBA00000677"/>
    </source>
</evidence>
<comment type="catalytic activity">
    <reaction evidence="1 7">
        <text>Cleavage of hydrophobic, N-terminal signal or leader sequences from secreted and periplasmic proteins.</text>
        <dbReference type="EC" id="3.4.21.89"/>
    </reaction>
</comment>
<dbReference type="PROSITE" id="PS00760">
    <property type="entry name" value="SPASE_I_2"/>
    <property type="match status" value="1"/>
</dbReference>
<keyword evidence="11" id="KW-1185">Reference proteome</keyword>
<dbReference type="PANTHER" id="PTHR43390:SF1">
    <property type="entry name" value="CHLOROPLAST PROCESSING PEPTIDASE"/>
    <property type="match status" value="1"/>
</dbReference>
<organism evidence="10 11">
    <name type="scientific">Niallia oryzisoli</name>
    <dbReference type="NCBI Taxonomy" id="1737571"/>
    <lineage>
        <taxon>Bacteria</taxon>
        <taxon>Bacillati</taxon>
        <taxon>Bacillota</taxon>
        <taxon>Bacilli</taxon>
        <taxon>Bacillales</taxon>
        <taxon>Bacillaceae</taxon>
        <taxon>Niallia</taxon>
    </lineage>
</organism>
<keyword evidence="6 7" id="KW-0378">Hydrolase</keyword>
<dbReference type="PANTHER" id="PTHR43390">
    <property type="entry name" value="SIGNAL PEPTIDASE I"/>
    <property type="match status" value="1"/>
</dbReference>
<proteinExistence type="inferred from homology"/>
<feature type="domain" description="Peptidase S26" evidence="9">
    <location>
        <begin position="11"/>
        <end position="173"/>
    </location>
</feature>
<sequence>MAESTKKEIYSWLKTLGFALIIAFICREFIFSPTTVFGESMTPTFQDHDRVMISKTSEIDRFDVIVFDAPDVPGEHYIKRVIGLPGDRIAMQDDVLYINGKAWDEPYLQQNKKDNPFPKLTGDFSLKEKTGKTIVPKDKLFVMGDNRLISKDSRIFGFIPYQSVIGEVKFRIYPLQEIGITK</sequence>
<evidence type="ECO:0000313" key="10">
    <source>
        <dbReference type="EMBL" id="WVX79454.1"/>
    </source>
</evidence>
<evidence type="ECO:0000256" key="3">
    <source>
        <dbReference type="ARBA" id="ARBA00009370"/>
    </source>
</evidence>
<keyword evidence="5 7" id="KW-0645">Protease</keyword>
<evidence type="ECO:0000256" key="7">
    <source>
        <dbReference type="RuleBase" id="RU003993"/>
    </source>
</evidence>
<dbReference type="EC" id="3.4.21.89" evidence="4 7"/>
<reference evidence="10 11" key="1">
    <citation type="submission" date="2023-10" db="EMBL/GenBank/DDBJ databases">
        <title>Niallia locisalis sp.nov. isolated from a salt pond sample.</title>
        <authorList>
            <person name="Li X.-J."/>
            <person name="Dong L."/>
        </authorList>
    </citation>
    <scope>NUCLEOTIDE SEQUENCE [LARGE SCALE GENOMIC DNA]</scope>
    <source>
        <strain evidence="10 11">DSM 29761</strain>
    </source>
</reference>
<dbReference type="Gene3D" id="2.10.109.10">
    <property type="entry name" value="Umud Fragment, subunit A"/>
    <property type="match status" value="1"/>
</dbReference>
<dbReference type="PRINTS" id="PR00727">
    <property type="entry name" value="LEADERPTASE"/>
</dbReference>
<dbReference type="EMBL" id="CP137640">
    <property type="protein sequence ID" value="WVX79454.1"/>
    <property type="molecule type" value="Genomic_DNA"/>
</dbReference>
<gene>
    <name evidence="10" type="primary">lepB</name>
    <name evidence="10" type="ORF">R4Z09_19405</name>
</gene>
<dbReference type="GO" id="GO:0009003">
    <property type="term" value="F:signal peptidase activity"/>
    <property type="evidence" value="ECO:0007669"/>
    <property type="project" value="UniProtKB-EC"/>
</dbReference>
<name>A0ABZ2C7C1_9BACI</name>
<dbReference type="SUPFAM" id="SSF51306">
    <property type="entry name" value="LexA/Signal peptidase"/>
    <property type="match status" value="1"/>
</dbReference>
<dbReference type="CDD" id="cd06530">
    <property type="entry name" value="S26_SPase_I"/>
    <property type="match status" value="1"/>
</dbReference>
<accession>A0ABZ2C7C1</accession>
<dbReference type="PROSITE" id="PS00501">
    <property type="entry name" value="SPASE_I_1"/>
    <property type="match status" value="1"/>
</dbReference>
<comment type="similarity">
    <text evidence="3 8">Belongs to the peptidase S26 family.</text>
</comment>
<dbReference type="InterPro" id="IPR000223">
    <property type="entry name" value="Pept_S26A_signal_pept_1"/>
</dbReference>
<dbReference type="PROSITE" id="PS00761">
    <property type="entry name" value="SPASE_I_3"/>
    <property type="match status" value="1"/>
</dbReference>
<dbReference type="Pfam" id="PF10502">
    <property type="entry name" value="Peptidase_S26"/>
    <property type="match status" value="1"/>
</dbReference>
<dbReference type="Proteomes" id="UP001357223">
    <property type="component" value="Chromosome"/>
</dbReference>
<dbReference type="InterPro" id="IPR019758">
    <property type="entry name" value="Pept_S26A_signal_pept_1_CS"/>
</dbReference>
<protein>
    <recommendedName>
        <fullName evidence="4 7">Signal peptidase I</fullName>
        <ecNumber evidence="4 7">3.4.21.89</ecNumber>
    </recommendedName>
</protein>
<comment type="subcellular location">
    <subcellularLocation>
        <location evidence="2">Cell membrane</location>
        <topology evidence="2">Single-pass type II membrane protein</topology>
    </subcellularLocation>
    <subcellularLocation>
        <location evidence="8">Membrane</location>
        <topology evidence="8">Single-pass type II membrane protein</topology>
    </subcellularLocation>
</comment>
<evidence type="ECO:0000256" key="6">
    <source>
        <dbReference type="ARBA" id="ARBA00022801"/>
    </source>
</evidence>
<evidence type="ECO:0000256" key="5">
    <source>
        <dbReference type="ARBA" id="ARBA00022670"/>
    </source>
</evidence>
<dbReference type="InterPro" id="IPR019757">
    <property type="entry name" value="Pept_S26A_signal_pept_1_Lys-AS"/>
</dbReference>
<evidence type="ECO:0000256" key="2">
    <source>
        <dbReference type="ARBA" id="ARBA00004401"/>
    </source>
</evidence>
<dbReference type="InterPro" id="IPR019756">
    <property type="entry name" value="Pept_S26A_signal_pept_1_Ser-AS"/>
</dbReference>
<evidence type="ECO:0000256" key="8">
    <source>
        <dbReference type="RuleBase" id="RU362042"/>
    </source>
</evidence>
<dbReference type="InterPro" id="IPR019533">
    <property type="entry name" value="Peptidase_S26"/>
</dbReference>
<dbReference type="RefSeq" id="WP_338448388.1">
    <property type="nucleotide sequence ID" value="NZ_CP137640.1"/>
</dbReference>
<evidence type="ECO:0000256" key="4">
    <source>
        <dbReference type="ARBA" id="ARBA00013208"/>
    </source>
</evidence>
<evidence type="ECO:0000313" key="11">
    <source>
        <dbReference type="Proteomes" id="UP001357223"/>
    </source>
</evidence>
<dbReference type="InterPro" id="IPR036286">
    <property type="entry name" value="LexA/Signal_pep-like_sf"/>
</dbReference>